<sequence length="448" mass="49243">MPHPFLERLESFGNTESIVFEGRSHGYDELLRLVDDWRGFLDRHQVAAGEVVTLEGAYSPQACAGLLALIERGAVVVPLSALPAAKRAEFLDVAQVEVVIHVDASGAGHRAERTGRRAGHELYERLRGTGHPGLVLFSSGTTGRSKASVLDFDKVLGRYGEAKKPSRILSFLSLDHIGGVNTLLHTLSQGGTVITVAERTPDAVFRAIEEHRVEILPTTPTFLNMVLISAAHERFATGSLRLVTYGTEPMPLQTLHRLGKALPGVRLKQTYGLSELGILPTRSRGDDTLWVKLGDSGFDHKIIDNVLWIRSEMAMLGYLNAPAPFDDEGYFNTQDVVEVDGDWVRILGRNSEIINVGGEKVYPSEVESVLLQLDNIAEATVSGRPSPVTGMVVKATVQLVEAEDRRELTRRVREFCTARLEPYKVPALVEIAEAPMHSDRYKKIRSAA</sequence>
<dbReference type="Proteomes" id="UP000035366">
    <property type="component" value="Chromosome"/>
</dbReference>
<name>A0ABN4GBT1_9ACTN</name>
<dbReference type="Gene3D" id="3.30.300.30">
    <property type="match status" value="1"/>
</dbReference>
<dbReference type="InterPro" id="IPR045851">
    <property type="entry name" value="AMP-bd_C_sf"/>
</dbReference>
<dbReference type="InterPro" id="IPR020845">
    <property type="entry name" value="AMP-binding_CS"/>
</dbReference>
<proteinExistence type="inferred from homology"/>
<gene>
    <name evidence="4" type="ORF">ABB07_15190</name>
</gene>
<dbReference type="Pfam" id="PF00501">
    <property type="entry name" value="AMP-binding"/>
    <property type="match status" value="1"/>
</dbReference>
<feature type="domain" description="AMP-dependent synthetase/ligase" evidence="2">
    <location>
        <begin position="7"/>
        <end position="282"/>
    </location>
</feature>
<dbReference type="InterPro" id="IPR042099">
    <property type="entry name" value="ANL_N_sf"/>
</dbReference>
<dbReference type="InterPro" id="IPR000873">
    <property type="entry name" value="AMP-dep_synth/lig_dom"/>
</dbReference>
<dbReference type="RefSeq" id="WP_208899259.1">
    <property type="nucleotide sequence ID" value="NZ_CP011497.1"/>
</dbReference>
<accession>A0ABN4GBT1</accession>
<keyword evidence="5" id="KW-1185">Reference proteome</keyword>
<feature type="domain" description="AMP-binding enzyme C-terminal" evidence="3">
    <location>
        <begin position="365"/>
        <end position="433"/>
    </location>
</feature>
<organism evidence="4 5">
    <name type="scientific">Streptomyces incarnatus</name>
    <dbReference type="NCBI Taxonomy" id="665007"/>
    <lineage>
        <taxon>Bacteria</taxon>
        <taxon>Bacillati</taxon>
        <taxon>Actinomycetota</taxon>
        <taxon>Actinomycetes</taxon>
        <taxon>Kitasatosporales</taxon>
        <taxon>Streptomycetaceae</taxon>
        <taxon>Streptomyces</taxon>
    </lineage>
</organism>
<dbReference type="Pfam" id="PF13193">
    <property type="entry name" value="AMP-binding_C"/>
    <property type="match status" value="1"/>
</dbReference>
<dbReference type="PANTHER" id="PTHR43201">
    <property type="entry name" value="ACYL-COA SYNTHETASE"/>
    <property type="match status" value="1"/>
</dbReference>
<reference evidence="4 5" key="1">
    <citation type="journal article" date="2015" name="ISME J.">
        <title>Draft Genome Sequence of Streptomyces incarnatus NRRL8089, which Produces the Nucleoside Antibiotic Sinefungin.</title>
        <authorList>
            <person name="Oshima K."/>
            <person name="Hattori M."/>
            <person name="Shimizu H."/>
            <person name="Fukuda K."/>
            <person name="Nemoto M."/>
            <person name="Inagaki K."/>
            <person name="Tamura T."/>
        </authorList>
    </citation>
    <scope>NUCLEOTIDE SEQUENCE [LARGE SCALE GENOMIC DNA]</scope>
    <source>
        <strain evidence="4 5">NRRL 8089</strain>
    </source>
</reference>
<dbReference type="SUPFAM" id="SSF56801">
    <property type="entry name" value="Acetyl-CoA synthetase-like"/>
    <property type="match status" value="1"/>
</dbReference>
<evidence type="ECO:0000259" key="2">
    <source>
        <dbReference type="Pfam" id="PF00501"/>
    </source>
</evidence>
<evidence type="ECO:0000313" key="5">
    <source>
        <dbReference type="Proteomes" id="UP000035366"/>
    </source>
</evidence>
<evidence type="ECO:0000313" key="4">
    <source>
        <dbReference type="EMBL" id="AKJ11323.1"/>
    </source>
</evidence>
<dbReference type="PROSITE" id="PS00455">
    <property type="entry name" value="AMP_BINDING"/>
    <property type="match status" value="1"/>
</dbReference>
<dbReference type="CDD" id="cd04433">
    <property type="entry name" value="AFD_class_I"/>
    <property type="match status" value="1"/>
</dbReference>
<evidence type="ECO:0000259" key="3">
    <source>
        <dbReference type="Pfam" id="PF13193"/>
    </source>
</evidence>
<comment type="similarity">
    <text evidence="1">Belongs to the ATP-dependent AMP-binding enzyme family.</text>
</comment>
<dbReference type="PANTHER" id="PTHR43201:SF8">
    <property type="entry name" value="ACYL-COA SYNTHETASE FAMILY MEMBER 3"/>
    <property type="match status" value="1"/>
</dbReference>
<dbReference type="InterPro" id="IPR025110">
    <property type="entry name" value="AMP-bd_C"/>
</dbReference>
<dbReference type="Gene3D" id="3.40.50.12780">
    <property type="entry name" value="N-terminal domain of ligase-like"/>
    <property type="match status" value="1"/>
</dbReference>
<protein>
    <submittedName>
        <fullName evidence="4">AMP-dependent synthetase</fullName>
    </submittedName>
</protein>
<dbReference type="EMBL" id="CP011497">
    <property type="protein sequence ID" value="AKJ11323.1"/>
    <property type="molecule type" value="Genomic_DNA"/>
</dbReference>
<evidence type="ECO:0000256" key="1">
    <source>
        <dbReference type="ARBA" id="ARBA00006432"/>
    </source>
</evidence>